<dbReference type="AlphaFoldDB" id="A0A1H4JZD2"/>
<gene>
    <name evidence="2" type="ORF">SAMN05443244_0906</name>
</gene>
<evidence type="ECO:0000313" key="3">
    <source>
        <dbReference type="Proteomes" id="UP000182409"/>
    </source>
</evidence>
<evidence type="ECO:0000313" key="2">
    <source>
        <dbReference type="EMBL" id="SEB51517.1"/>
    </source>
</evidence>
<dbReference type="Proteomes" id="UP000182409">
    <property type="component" value="Unassembled WGS sequence"/>
</dbReference>
<dbReference type="SUPFAM" id="SSF88723">
    <property type="entry name" value="PIN domain-like"/>
    <property type="match status" value="1"/>
</dbReference>
<dbReference type="Pfam" id="PF13470">
    <property type="entry name" value="PIN_3"/>
    <property type="match status" value="1"/>
</dbReference>
<dbReference type="PANTHER" id="PTHR34610">
    <property type="entry name" value="SSL7007 PROTEIN"/>
    <property type="match status" value="1"/>
</dbReference>
<protein>
    <submittedName>
        <fullName evidence="2">Putative toxin-antitoxin system toxin component, PIN family</fullName>
    </submittedName>
</protein>
<dbReference type="InterPro" id="IPR002850">
    <property type="entry name" value="PIN_toxin-like"/>
</dbReference>
<dbReference type="NCBIfam" id="TIGR00305">
    <property type="entry name" value="putative toxin-antitoxin system toxin component, PIN family"/>
    <property type="match status" value="1"/>
</dbReference>
<dbReference type="EMBL" id="FNSD01000001">
    <property type="protein sequence ID" value="SEB51517.1"/>
    <property type="molecule type" value="Genomic_DNA"/>
</dbReference>
<name>A0A1H4JZD2_9BACT</name>
<reference evidence="2 3" key="1">
    <citation type="submission" date="2016-10" db="EMBL/GenBank/DDBJ databases">
        <authorList>
            <person name="de Groot N.N."/>
        </authorList>
    </citation>
    <scope>NUCLEOTIDE SEQUENCE [LARGE SCALE GENOMIC DNA]</scope>
    <source>
        <strain evidence="2 3">AB35.6</strain>
    </source>
</reference>
<dbReference type="OrthoDB" id="32918at2"/>
<dbReference type="InterPro" id="IPR029060">
    <property type="entry name" value="PIN-like_dom_sf"/>
</dbReference>
<dbReference type="PANTHER" id="PTHR34610:SF3">
    <property type="entry name" value="SSL7007 PROTEIN"/>
    <property type="match status" value="1"/>
</dbReference>
<organism evidence="2 3">
    <name type="scientific">Terriglobus roseus</name>
    <dbReference type="NCBI Taxonomy" id="392734"/>
    <lineage>
        <taxon>Bacteria</taxon>
        <taxon>Pseudomonadati</taxon>
        <taxon>Acidobacteriota</taxon>
        <taxon>Terriglobia</taxon>
        <taxon>Terriglobales</taxon>
        <taxon>Acidobacteriaceae</taxon>
        <taxon>Terriglobus</taxon>
    </lineage>
</organism>
<feature type="domain" description="PIN" evidence="1">
    <location>
        <begin position="4"/>
        <end position="111"/>
    </location>
</feature>
<sequence length="136" mass="15398">MRLAVFDTNVIVSAGIRPDGVPARLLMDWVFEGQVQTVTCPSIIKEYREVARRTKFARYGFPPLWLEFLIEESLQLPDPGISWRQGPDPADIQFLTLAHISGAWLVTGNVRDFPEDIRQDVTVINPTGFLKHLIHG</sequence>
<proteinExistence type="predicted"/>
<accession>A0A1H4JZD2</accession>
<dbReference type="RefSeq" id="WP_074652541.1">
    <property type="nucleotide sequence ID" value="NZ_FNSD01000001.1"/>
</dbReference>
<evidence type="ECO:0000259" key="1">
    <source>
        <dbReference type="Pfam" id="PF13470"/>
    </source>
</evidence>
<dbReference type="InterPro" id="IPR002716">
    <property type="entry name" value="PIN_dom"/>
</dbReference>